<evidence type="ECO:0000313" key="2">
    <source>
        <dbReference type="WBParaSite" id="RSKR_0000110900.1"/>
    </source>
</evidence>
<reference evidence="2" key="1">
    <citation type="submission" date="2016-11" db="UniProtKB">
        <authorList>
            <consortium name="WormBaseParasite"/>
        </authorList>
    </citation>
    <scope>IDENTIFICATION</scope>
    <source>
        <strain evidence="2">KR3021</strain>
    </source>
</reference>
<organism evidence="1 2">
    <name type="scientific">Rhabditophanes sp. KR3021</name>
    <dbReference type="NCBI Taxonomy" id="114890"/>
    <lineage>
        <taxon>Eukaryota</taxon>
        <taxon>Metazoa</taxon>
        <taxon>Ecdysozoa</taxon>
        <taxon>Nematoda</taxon>
        <taxon>Chromadorea</taxon>
        <taxon>Rhabditida</taxon>
        <taxon>Tylenchina</taxon>
        <taxon>Panagrolaimomorpha</taxon>
        <taxon>Strongyloidoidea</taxon>
        <taxon>Alloionematidae</taxon>
        <taxon>Rhabditophanes</taxon>
    </lineage>
</organism>
<name>A0AC35TIQ8_9BILA</name>
<protein>
    <submittedName>
        <fullName evidence="2">Fatty-acid and retinol-binding protein 1</fullName>
    </submittedName>
</protein>
<accession>A0AC35TIQ8</accession>
<dbReference type="WBParaSite" id="RSKR_0000110900.1">
    <property type="protein sequence ID" value="RSKR_0000110900.1"/>
    <property type="gene ID" value="RSKR_0000110900"/>
</dbReference>
<proteinExistence type="predicted"/>
<sequence length="217" mass="24377">MKVLIYFAAINICLADIFETLNNANKIDEVIPQEAKQFYQGLTQSDKNVLTDLIHNLNNYTSSDDILADLKGKSSFLFDKASTFILSFKSIFGNLKEQSQDFVKECLQTAQSIFSSGLNMSNIRSQLGTIIHKYKVLNEETKTDLELAFPKIAAIYSNPIVKTILESVLGINFDDESPQPTTLIHPNPTNPPKSTQQTSFDSGNDVIEEKFERKKVE</sequence>
<evidence type="ECO:0000313" key="1">
    <source>
        <dbReference type="Proteomes" id="UP000095286"/>
    </source>
</evidence>
<dbReference type="Proteomes" id="UP000095286">
    <property type="component" value="Unplaced"/>
</dbReference>